<dbReference type="InterPro" id="IPR036138">
    <property type="entry name" value="PBP_dimer_sf"/>
</dbReference>
<dbReference type="GO" id="GO:0005886">
    <property type="term" value="C:plasma membrane"/>
    <property type="evidence" value="ECO:0007669"/>
    <property type="project" value="TreeGrafter"/>
</dbReference>
<keyword evidence="2" id="KW-0472">Membrane</keyword>
<dbReference type="InterPro" id="IPR012338">
    <property type="entry name" value="Beta-lactam/transpept-like"/>
</dbReference>
<evidence type="ECO:0008006" key="7">
    <source>
        <dbReference type="Google" id="ProtNLM"/>
    </source>
</evidence>
<dbReference type="STRING" id="1798508.A3A35_03110"/>
<evidence type="ECO:0000259" key="4">
    <source>
        <dbReference type="Pfam" id="PF03717"/>
    </source>
</evidence>
<proteinExistence type="predicted"/>
<dbReference type="SUPFAM" id="SSF56601">
    <property type="entry name" value="beta-lactamase/transpeptidase-like"/>
    <property type="match status" value="1"/>
</dbReference>
<comment type="subcellular location">
    <subcellularLocation>
        <location evidence="1">Membrane</location>
    </subcellularLocation>
</comment>
<dbReference type="InterPro" id="IPR001460">
    <property type="entry name" value="PCN-bd_Tpept"/>
</dbReference>
<accession>A0A1F6EDZ2</accession>
<dbReference type="Proteomes" id="UP000179115">
    <property type="component" value="Unassembled WGS sequence"/>
</dbReference>
<dbReference type="PANTHER" id="PTHR30627:SF1">
    <property type="entry name" value="PEPTIDOGLYCAN D,D-TRANSPEPTIDASE FTSI"/>
    <property type="match status" value="1"/>
</dbReference>
<sequence>MTKPHGAYRVRLIALALLAFALILAGRLYFLQIIHGDEFTQRADRQYVQPNQNLFSRGSIFFQDKEGQLIAAAALKTGFLLAIDPTKITDPETALSSLSSIIPLDREAFFLHANKKDDPYEEIAKRIPEAEAKRIEALAIDGVAIYKERWRYYPGEELAAQTIGFVGYDESGTNLSGRYGLERFYENVLGRDESALYINFFAEVFTSLGDSLFAEKSHTSGDIITAIEPSVELFLARELKGINEEWSSTRTGGIIIDPSTGEIYALGIYPSFNLNNFSGQEDPAIFGNPLVESVYEMGSIMKPLTMAAGLDAGVVVATTTYTDLGYLELNGSKISNFDGKGRGTVTMQEVLNQSLNTGAAFVESRLGNKRFADYMEKYGLGEETGIDLPNEGHGLIENLKSPRDLEYATASFGQGIAVTPIAMVRALSSLANGGKLITPHLVKNIRYENGLSKTPSYHDEVQVLKPEASEEITRMLVKVVDTALVGGTVKLPRYSVAAKTGTAQIASESSRGYYGDRYLHSFFGYVPAYSPRFLIFLYTVEPKGVNFASQTLTKPFMDTVNFLINYYDIPPDR</sequence>
<gene>
    <name evidence="5" type="ORF">A3A35_03110</name>
</gene>
<dbReference type="EMBL" id="MFLV01000007">
    <property type="protein sequence ID" value="OGG71875.1"/>
    <property type="molecule type" value="Genomic_DNA"/>
</dbReference>
<dbReference type="Pfam" id="PF00905">
    <property type="entry name" value="Transpeptidase"/>
    <property type="match status" value="1"/>
</dbReference>
<protein>
    <recommendedName>
        <fullName evidence="7">Penicillin-binding protein transpeptidase domain-containing protein</fullName>
    </recommendedName>
</protein>
<feature type="domain" description="Penicillin-binding protein transpeptidase" evidence="3">
    <location>
        <begin position="254"/>
        <end position="557"/>
    </location>
</feature>
<dbReference type="AlphaFoldDB" id="A0A1F6EDZ2"/>
<evidence type="ECO:0000313" key="6">
    <source>
        <dbReference type="Proteomes" id="UP000179115"/>
    </source>
</evidence>
<dbReference type="Gene3D" id="3.40.710.10">
    <property type="entry name" value="DD-peptidase/beta-lactamase superfamily"/>
    <property type="match status" value="1"/>
</dbReference>
<comment type="caution">
    <text evidence="5">The sequence shown here is derived from an EMBL/GenBank/DDBJ whole genome shotgun (WGS) entry which is preliminary data.</text>
</comment>
<dbReference type="GO" id="GO:0008658">
    <property type="term" value="F:penicillin binding"/>
    <property type="evidence" value="ECO:0007669"/>
    <property type="project" value="InterPro"/>
</dbReference>
<evidence type="ECO:0000313" key="5">
    <source>
        <dbReference type="EMBL" id="OGG71875.1"/>
    </source>
</evidence>
<feature type="domain" description="Penicillin-binding protein dimerisation" evidence="4">
    <location>
        <begin position="57"/>
        <end position="189"/>
    </location>
</feature>
<evidence type="ECO:0000256" key="2">
    <source>
        <dbReference type="ARBA" id="ARBA00023136"/>
    </source>
</evidence>
<organism evidence="5 6">
    <name type="scientific">Candidatus Kaiserbacteria bacterium RIFCSPLOWO2_01_FULL_51_21</name>
    <dbReference type="NCBI Taxonomy" id="1798508"/>
    <lineage>
        <taxon>Bacteria</taxon>
        <taxon>Candidatus Kaiseribacteriota</taxon>
    </lineage>
</organism>
<evidence type="ECO:0000259" key="3">
    <source>
        <dbReference type="Pfam" id="PF00905"/>
    </source>
</evidence>
<dbReference type="GO" id="GO:0071555">
    <property type="term" value="P:cell wall organization"/>
    <property type="evidence" value="ECO:0007669"/>
    <property type="project" value="TreeGrafter"/>
</dbReference>
<name>A0A1F6EDZ2_9BACT</name>
<reference evidence="5 6" key="1">
    <citation type="journal article" date="2016" name="Nat. Commun.">
        <title>Thousands of microbial genomes shed light on interconnected biogeochemical processes in an aquifer system.</title>
        <authorList>
            <person name="Anantharaman K."/>
            <person name="Brown C.T."/>
            <person name="Hug L.A."/>
            <person name="Sharon I."/>
            <person name="Castelle C.J."/>
            <person name="Probst A.J."/>
            <person name="Thomas B.C."/>
            <person name="Singh A."/>
            <person name="Wilkins M.J."/>
            <person name="Karaoz U."/>
            <person name="Brodie E.L."/>
            <person name="Williams K.H."/>
            <person name="Hubbard S.S."/>
            <person name="Banfield J.F."/>
        </authorList>
    </citation>
    <scope>NUCLEOTIDE SEQUENCE [LARGE SCALE GENOMIC DNA]</scope>
</reference>
<evidence type="ECO:0000256" key="1">
    <source>
        <dbReference type="ARBA" id="ARBA00004370"/>
    </source>
</evidence>
<dbReference type="Gene3D" id="3.30.450.330">
    <property type="match status" value="1"/>
</dbReference>
<dbReference type="InterPro" id="IPR005311">
    <property type="entry name" value="PBP_dimer"/>
</dbReference>
<dbReference type="PANTHER" id="PTHR30627">
    <property type="entry name" value="PEPTIDOGLYCAN D,D-TRANSPEPTIDASE"/>
    <property type="match status" value="1"/>
</dbReference>
<dbReference type="Pfam" id="PF03717">
    <property type="entry name" value="PBP_dimer"/>
    <property type="match status" value="1"/>
</dbReference>
<dbReference type="SUPFAM" id="SSF56519">
    <property type="entry name" value="Penicillin binding protein dimerisation domain"/>
    <property type="match status" value="1"/>
</dbReference>
<dbReference type="Gene3D" id="3.90.1310.10">
    <property type="entry name" value="Penicillin-binding protein 2a (Domain 2)"/>
    <property type="match status" value="1"/>
</dbReference>
<dbReference type="InterPro" id="IPR050515">
    <property type="entry name" value="Beta-lactam/transpept"/>
</dbReference>